<evidence type="ECO:0000313" key="2">
    <source>
        <dbReference type="EMBL" id="QDM42728.1"/>
    </source>
</evidence>
<evidence type="ECO:0000313" key="4">
    <source>
        <dbReference type="Proteomes" id="UP001209276"/>
    </source>
</evidence>
<evidence type="ECO:0000313" key="1">
    <source>
        <dbReference type="EMBL" id="MCY9610734.1"/>
    </source>
</evidence>
<sequence>MVIENYELITGKLNVLGSWIYKEIVGIDYNIDIDYEDNYTTTLNILFFVSVIETGQRFKLLVRYHNVSDLNLRKVTNLYLTRGLIIHDNKELGWDITQRYHVHDDSGYGEDDGYNFIDFYCSSIEAISLDEF</sequence>
<dbReference type="RefSeq" id="WP_087441008.1">
    <property type="nucleotide sequence ID" value="NZ_CABMNB010000012.1"/>
</dbReference>
<proteinExistence type="predicted"/>
<dbReference type="Proteomes" id="UP001209276">
    <property type="component" value="Unassembled WGS sequence"/>
</dbReference>
<dbReference type="Proteomes" id="UP000315377">
    <property type="component" value="Chromosome"/>
</dbReference>
<evidence type="ECO:0000313" key="3">
    <source>
        <dbReference type="Proteomes" id="UP000315377"/>
    </source>
</evidence>
<protein>
    <submittedName>
        <fullName evidence="2">Uncharacterized protein</fullName>
    </submittedName>
</protein>
<dbReference type="EMBL" id="JAMDMM010000062">
    <property type="protein sequence ID" value="MCY9610734.1"/>
    <property type="molecule type" value="Genomic_DNA"/>
</dbReference>
<dbReference type="EMBL" id="CP041405">
    <property type="protein sequence ID" value="QDM42728.1"/>
    <property type="molecule type" value="Genomic_DNA"/>
</dbReference>
<accession>A0AAP9J124</accession>
<reference evidence="2 3" key="1">
    <citation type="submission" date="2019-07" db="EMBL/GenBank/DDBJ databases">
        <title>Paenibacillus thiaminolyticus NRRL B-4156.</title>
        <authorList>
            <person name="Hehnly C."/>
            <person name="Zhang L."/>
        </authorList>
    </citation>
    <scope>NUCLEOTIDE SEQUENCE [LARGE SCALE GENOMIC DNA]</scope>
    <source>
        <strain evidence="2 3">NRRL B-4156</strain>
    </source>
</reference>
<name>A0AAP9J124_PANTH</name>
<dbReference type="AlphaFoldDB" id="A0AAP9J124"/>
<dbReference type="GeneID" id="76995109"/>
<keyword evidence="4" id="KW-1185">Reference proteome</keyword>
<gene>
    <name evidence="2" type="ORF">FLT43_03845</name>
    <name evidence="1" type="ORF">M5W83_26665</name>
</gene>
<organism evidence="2 3">
    <name type="scientific">Paenibacillus thiaminolyticus</name>
    <name type="common">Bacillus thiaminolyticus</name>
    <dbReference type="NCBI Taxonomy" id="49283"/>
    <lineage>
        <taxon>Bacteria</taxon>
        <taxon>Bacillati</taxon>
        <taxon>Bacillota</taxon>
        <taxon>Bacilli</taxon>
        <taxon>Bacillales</taxon>
        <taxon>Paenibacillaceae</taxon>
        <taxon>Paenibacillus</taxon>
    </lineage>
</organism>
<reference evidence="1 4" key="2">
    <citation type="submission" date="2022-05" db="EMBL/GenBank/DDBJ databases">
        <title>Genome Sequencing of Bee-Associated Microbes.</title>
        <authorList>
            <person name="Dunlap C."/>
        </authorList>
    </citation>
    <scope>NUCLEOTIDE SEQUENCE [LARGE SCALE GENOMIC DNA]</scope>
    <source>
        <strain evidence="1 4">NRRL B-14613</strain>
    </source>
</reference>